<proteinExistence type="predicted"/>
<dbReference type="GeneID" id="301089330"/>
<name>A0A7S6WQ79_9SPIR</name>
<dbReference type="EMBL" id="CP061839">
    <property type="protein sequence ID" value="QOW61300.1"/>
    <property type="molecule type" value="Genomic_DNA"/>
</dbReference>
<evidence type="ECO:0000313" key="3">
    <source>
        <dbReference type="Proteomes" id="UP000593915"/>
    </source>
</evidence>
<accession>A0A7S6WQ79</accession>
<evidence type="ECO:0000313" key="2">
    <source>
        <dbReference type="EMBL" id="QOW61300.1"/>
    </source>
</evidence>
<organism evidence="2 3">
    <name type="scientific">Treponema pedis</name>
    <dbReference type="NCBI Taxonomy" id="409322"/>
    <lineage>
        <taxon>Bacteria</taxon>
        <taxon>Pseudomonadati</taxon>
        <taxon>Spirochaetota</taxon>
        <taxon>Spirochaetia</taxon>
        <taxon>Spirochaetales</taxon>
        <taxon>Treponemataceae</taxon>
        <taxon>Treponema</taxon>
    </lineage>
</organism>
<protein>
    <submittedName>
        <fullName evidence="2">YcxB family protein</fullName>
    </submittedName>
</protein>
<dbReference type="RefSeq" id="WP_024465555.1">
    <property type="nucleotide sequence ID" value="NZ_CP045670.1"/>
</dbReference>
<dbReference type="AlphaFoldDB" id="A0A7S6WQ79"/>
<sequence>MEYVLKGKLSLEDYTNFYRAAILHKKSYFFMLLICFFVIFSSTISSIIKYPRIENIIAQLLPVLFIFAIYFLILKIFRNYSFKSDRTLKDEIILTLTENGINLASCRGSFSYTLEDFRKIIINKKLIAVYVSYTKAILIPRHFFNSKEEELEIKSFIKEKYSPQKN</sequence>
<evidence type="ECO:0000259" key="1">
    <source>
        <dbReference type="Pfam" id="PF14317"/>
    </source>
</evidence>
<dbReference type="Proteomes" id="UP000593915">
    <property type="component" value="Chromosome"/>
</dbReference>
<reference evidence="2 3" key="1">
    <citation type="submission" date="2020-09" db="EMBL/GenBank/DDBJ databases">
        <title>Characterization of Treponema spp. from bovine digital dermatitis in Korea.</title>
        <authorList>
            <person name="Espiritu H.M."/>
            <person name="Cho Y.I."/>
            <person name="Mamuad L."/>
        </authorList>
    </citation>
    <scope>NUCLEOTIDE SEQUENCE [LARGE SCALE GENOMIC DNA]</scope>
    <source>
        <strain evidence="2 3">KS1</strain>
    </source>
</reference>
<gene>
    <name evidence="2" type="ORF">IFE08_02575</name>
</gene>
<dbReference type="InterPro" id="IPR025588">
    <property type="entry name" value="YcxB-like_C"/>
</dbReference>
<dbReference type="Pfam" id="PF14317">
    <property type="entry name" value="YcxB"/>
    <property type="match status" value="1"/>
</dbReference>
<feature type="domain" description="YcxB-like C-terminal" evidence="1">
    <location>
        <begin position="96"/>
        <end position="157"/>
    </location>
</feature>